<dbReference type="AlphaFoldDB" id="A0AAU9CVT4"/>
<proteinExistence type="predicted"/>
<dbReference type="SUPFAM" id="SSF56935">
    <property type="entry name" value="Porins"/>
    <property type="match status" value="1"/>
</dbReference>
<name>A0AAU9CVT4_9BACT</name>
<sequence length="398" mass="46187">MNKSAFKFVLLFLGAVFLSEICLGQSTQALFGDDELMPEFPVAIKGVASFDLNPRTGNTDIDFSDTELMLGLRQKLYNNWRGQFVFAMQFPDSDTGLGKLFYTQSFLQIDNYRNSFRLGRSNSPSMLLGFPTLRDDDGLNFNYSLNPFSNGNDVEYNQYANTASYSHIFKKRYTLMVHADNFLGQSEDASLQVNAFGLSFAYRLPDSENWNRKFIRQIGVAAVNYLTDRTGYSGWYDQSIRNYMASVALNLRPDPVYFWDFMAQGIYNEGFSEVKDIKDYFDYTRSESFAFFTSLRFIYRKLERPTLMSSGGFGYKSFTERSENEQFMAYYNVFYRLGNNFDLGLQYKYYQNSGQTSISADDSKHLIQFALVFTFDRVFNSQFDDRFSLLSLEHRYIP</sequence>
<dbReference type="EMBL" id="AP025314">
    <property type="protein sequence ID" value="BDD11132.1"/>
    <property type="molecule type" value="Genomic_DNA"/>
</dbReference>
<keyword evidence="1" id="KW-0732">Signal</keyword>
<accession>A0AAU9CVT4</accession>
<organism evidence="2 3">
    <name type="scientific">Fulvitalea axinellae</name>
    <dbReference type="NCBI Taxonomy" id="1182444"/>
    <lineage>
        <taxon>Bacteria</taxon>
        <taxon>Pseudomonadati</taxon>
        <taxon>Bacteroidota</taxon>
        <taxon>Cytophagia</taxon>
        <taxon>Cytophagales</taxon>
        <taxon>Persicobacteraceae</taxon>
        <taxon>Fulvitalea</taxon>
    </lineage>
</organism>
<keyword evidence="3" id="KW-1185">Reference proteome</keyword>
<reference evidence="2 3" key="1">
    <citation type="submission" date="2021-12" db="EMBL/GenBank/DDBJ databases">
        <title>Genome sequencing of bacteria with rrn-lacking chromosome and rrn-plasmid.</title>
        <authorList>
            <person name="Anda M."/>
            <person name="Iwasaki W."/>
        </authorList>
    </citation>
    <scope>NUCLEOTIDE SEQUENCE [LARGE SCALE GENOMIC DNA]</scope>
    <source>
        <strain evidence="2 3">DSM 100852</strain>
    </source>
</reference>
<gene>
    <name evidence="2" type="ORF">FUAX_35640</name>
</gene>
<dbReference type="Proteomes" id="UP001348817">
    <property type="component" value="Chromosome"/>
</dbReference>
<dbReference type="RefSeq" id="WP_338392647.1">
    <property type="nucleotide sequence ID" value="NZ_AP025314.1"/>
</dbReference>
<feature type="chain" id="PRO_5043672735" description="Porin" evidence="1">
    <location>
        <begin position="25"/>
        <end position="398"/>
    </location>
</feature>
<evidence type="ECO:0000313" key="2">
    <source>
        <dbReference type="EMBL" id="BDD11132.1"/>
    </source>
</evidence>
<evidence type="ECO:0000256" key="1">
    <source>
        <dbReference type="SAM" id="SignalP"/>
    </source>
</evidence>
<evidence type="ECO:0008006" key="4">
    <source>
        <dbReference type="Google" id="ProtNLM"/>
    </source>
</evidence>
<feature type="signal peptide" evidence="1">
    <location>
        <begin position="1"/>
        <end position="24"/>
    </location>
</feature>
<protein>
    <recommendedName>
        <fullName evidence="4">Porin</fullName>
    </recommendedName>
</protein>
<dbReference type="KEGG" id="fax:FUAX_35640"/>
<evidence type="ECO:0000313" key="3">
    <source>
        <dbReference type="Proteomes" id="UP001348817"/>
    </source>
</evidence>